<organism evidence="2 3">
    <name type="scientific">Lolium multiflorum</name>
    <name type="common">Italian ryegrass</name>
    <name type="synonym">Lolium perenne subsp. multiflorum</name>
    <dbReference type="NCBI Taxonomy" id="4521"/>
    <lineage>
        <taxon>Eukaryota</taxon>
        <taxon>Viridiplantae</taxon>
        <taxon>Streptophyta</taxon>
        <taxon>Embryophyta</taxon>
        <taxon>Tracheophyta</taxon>
        <taxon>Spermatophyta</taxon>
        <taxon>Magnoliopsida</taxon>
        <taxon>Liliopsida</taxon>
        <taxon>Poales</taxon>
        <taxon>Poaceae</taxon>
        <taxon>BOP clade</taxon>
        <taxon>Pooideae</taxon>
        <taxon>Poodae</taxon>
        <taxon>Poeae</taxon>
        <taxon>Poeae Chloroplast Group 2 (Poeae type)</taxon>
        <taxon>Loliodinae</taxon>
        <taxon>Loliinae</taxon>
        <taxon>Lolium</taxon>
    </lineage>
</organism>
<protein>
    <submittedName>
        <fullName evidence="2">Uncharacterized protein</fullName>
    </submittedName>
</protein>
<dbReference type="AlphaFoldDB" id="A0AAD8TTR1"/>
<dbReference type="Proteomes" id="UP001231189">
    <property type="component" value="Unassembled WGS sequence"/>
</dbReference>
<evidence type="ECO:0000313" key="3">
    <source>
        <dbReference type="Proteomes" id="UP001231189"/>
    </source>
</evidence>
<dbReference type="EMBL" id="JAUUTY010000001">
    <property type="protein sequence ID" value="KAK1691977.1"/>
    <property type="molecule type" value="Genomic_DNA"/>
</dbReference>
<reference evidence="2" key="1">
    <citation type="submission" date="2023-07" db="EMBL/GenBank/DDBJ databases">
        <title>A chromosome-level genome assembly of Lolium multiflorum.</title>
        <authorList>
            <person name="Chen Y."/>
            <person name="Copetti D."/>
            <person name="Kolliker R."/>
            <person name="Studer B."/>
        </authorList>
    </citation>
    <scope>NUCLEOTIDE SEQUENCE</scope>
    <source>
        <strain evidence="2">02402/16</strain>
        <tissue evidence="2">Leaf</tissue>
    </source>
</reference>
<gene>
    <name evidence="1" type="ORF">QYE76_007787</name>
    <name evidence="2" type="ORF">QYE76_008674</name>
</gene>
<keyword evidence="3" id="KW-1185">Reference proteome</keyword>
<comment type="caution">
    <text evidence="2">The sequence shown here is derived from an EMBL/GenBank/DDBJ whole genome shotgun (WGS) entry which is preliminary data.</text>
</comment>
<proteinExistence type="predicted"/>
<evidence type="ECO:0000313" key="2">
    <source>
        <dbReference type="EMBL" id="KAK1691977.1"/>
    </source>
</evidence>
<evidence type="ECO:0000313" key="1">
    <source>
        <dbReference type="EMBL" id="KAK1565990.1"/>
    </source>
</evidence>
<dbReference type="EMBL" id="JAUUTY010000990">
    <property type="protein sequence ID" value="KAK1565990.1"/>
    <property type="molecule type" value="Genomic_DNA"/>
</dbReference>
<name>A0AAD8TTR1_LOLMU</name>
<accession>A0AAD8TTR1</accession>
<sequence length="89" mass="9925">MAAAEAALLRKKATLLREAMRRSEAVREQAVASVGGRMAAVDAAVRPAQERTRNACILHDNVARSLQAVQEIVRQFDLVREVHSYYLHL</sequence>